<sequence length="132" mass="14501">VSALRPFGSTRALPVASGGGGGKRVILLLVLQSMSELETLLKPGTGVLSAITANEEAMSNFRDQRVFLSIVYLLDVILLRWSNQELHQGLVLLSTPYLHRWPSPRLLQRVRRNAIRGSQLVIASSIDVAFPL</sequence>
<name>A0A7R8ZXW4_9CRUS</name>
<feature type="non-terminal residue" evidence="1">
    <location>
        <position position="132"/>
    </location>
</feature>
<organism evidence="1">
    <name type="scientific">Cyprideis torosa</name>
    <dbReference type="NCBI Taxonomy" id="163714"/>
    <lineage>
        <taxon>Eukaryota</taxon>
        <taxon>Metazoa</taxon>
        <taxon>Ecdysozoa</taxon>
        <taxon>Arthropoda</taxon>
        <taxon>Crustacea</taxon>
        <taxon>Oligostraca</taxon>
        <taxon>Ostracoda</taxon>
        <taxon>Podocopa</taxon>
        <taxon>Podocopida</taxon>
        <taxon>Cytherocopina</taxon>
        <taxon>Cytheroidea</taxon>
        <taxon>Cytherideidae</taxon>
        <taxon>Cyprideis</taxon>
    </lineage>
</organism>
<dbReference type="EMBL" id="OB674908">
    <property type="protein sequence ID" value="CAD7235838.1"/>
    <property type="molecule type" value="Genomic_DNA"/>
</dbReference>
<evidence type="ECO:0000313" key="1">
    <source>
        <dbReference type="EMBL" id="CAD7235838.1"/>
    </source>
</evidence>
<proteinExistence type="predicted"/>
<reference evidence="1" key="1">
    <citation type="submission" date="2020-11" db="EMBL/GenBank/DDBJ databases">
        <authorList>
            <person name="Tran Van P."/>
        </authorList>
    </citation>
    <scope>NUCLEOTIDE SEQUENCE</scope>
</reference>
<feature type="non-terminal residue" evidence="1">
    <location>
        <position position="1"/>
    </location>
</feature>
<gene>
    <name evidence="1" type="ORF">CTOB1V02_LOCUS13653</name>
</gene>
<protein>
    <submittedName>
        <fullName evidence="1">Uncharacterized protein</fullName>
    </submittedName>
</protein>
<dbReference type="AlphaFoldDB" id="A0A7R8ZXW4"/>
<accession>A0A7R8ZXW4</accession>